<evidence type="ECO:0000256" key="4">
    <source>
        <dbReference type="ARBA" id="ARBA00022490"/>
    </source>
</evidence>
<dbReference type="SUPFAM" id="SSF55469">
    <property type="entry name" value="FMN-dependent nitroreductase-like"/>
    <property type="match status" value="1"/>
</dbReference>
<keyword evidence="6" id="KW-0539">Nucleus</keyword>
<reference evidence="8" key="1">
    <citation type="submission" date="2020-05" db="EMBL/GenBank/DDBJ databases">
        <title>Phylogenomic resolution of chytrid fungi.</title>
        <authorList>
            <person name="Stajich J.E."/>
            <person name="Amses K."/>
            <person name="Simmons R."/>
            <person name="Seto K."/>
            <person name="Myers J."/>
            <person name="Bonds A."/>
            <person name="Quandt C.A."/>
            <person name="Barry K."/>
            <person name="Liu P."/>
            <person name="Grigoriev I."/>
            <person name="Longcore J.E."/>
            <person name="James T.Y."/>
        </authorList>
    </citation>
    <scope>NUCLEOTIDE SEQUENCE</scope>
    <source>
        <strain evidence="8">JEL0379</strain>
    </source>
</reference>
<comment type="caution">
    <text evidence="8">The sequence shown here is derived from an EMBL/GenBank/DDBJ whole genome shotgun (WGS) entry which is preliminary data.</text>
</comment>
<dbReference type="InterPro" id="IPR029479">
    <property type="entry name" value="Nitroreductase"/>
</dbReference>
<evidence type="ECO:0000256" key="2">
    <source>
        <dbReference type="ARBA" id="ARBA00004496"/>
    </source>
</evidence>
<evidence type="ECO:0000256" key="3">
    <source>
        <dbReference type="ARBA" id="ARBA00007118"/>
    </source>
</evidence>
<name>A0AAD5TQW9_9FUNG</name>
<dbReference type="GO" id="GO:0005737">
    <property type="term" value="C:cytoplasm"/>
    <property type="evidence" value="ECO:0007669"/>
    <property type="project" value="UniProtKB-SubCell"/>
</dbReference>
<evidence type="ECO:0000313" key="9">
    <source>
        <dbReference type="Proteomes" id="UP001212152"/>
    </source>
</evidence>
<dbReference type="AlphaFoldDB" id="A0AAD5TQW9"/>
<comment type="similarity">
    <text evidence="3">Belongs to the nitroreductase family.</text>
</comment>
<sequence length="203" mass="22569">MSNSAADQFFTAIKTRRTIYTLSKESPISDARIQEIVETAMHHTPSSFNSQSNRAVVLFGANHDKLWNITLEVLKAIVPADAFPATQARIGGFANAYATVLFFEDNTDIEKMQAAFPTYQDRFPGWSLQSSGMLQGYVWTALALEGLGASVQHYNPLINERVYKEWNIPSTWSLIAQMPIGKPTAPAGAKTFKPIEELVKIQK</sequence>
<proteinExistence type="inferred from homology"/>
<dbReference type="Proteomes" id="UP001212152">
    <property type="component" value="Unassembled WGS sequence"/>
</dbReference>
<dbReference type="GO" id="GO:0016491">
    <property type="term" value="F:oxidoreductase activity"/>
    <property type="evidence" value="ECO:0007669"/>
    <property type="project" value="UniProtKB-KW"/>
</dbReference>
<dbReference type="InterPro" id="IPR000415">
    <property type="entry name" value="Nitroreductase-like"/>
</dbReference>
<evidence type="ECO:0000256" key="5">
    <source>
        <dbReference type="ARBA" id="ARBA00023002"/>
    </source>
</evidence>
<feature type="domain" description="Nitroreductase" evidence="7">
    <location>
        <begin position="13"/>
        <end position="182"/>
    </location>
</feature>
<dbReference type="Pfam" id="PF00881">
    <property type="entry name" value="Nitroreductase"/>
    <property type="match status" value="1"/>
</dbReference>
<gene>
    <name evidence="8" type="ORF">HDU87_008472</name>
</gene>
<dbReference type="FunFam" id="3.40.109.10:FF:000001">
    <property type="entry name" value="Nitroreductase family"/>
    <property type="match status" value="1"/>
</dbReference>
<evidence type="ECO:0000256" key="1">
    <source>
        <dbReference type="ARBA" id="ARBA00004123"/>
    </source>
</evidence>
<dbReference type="InterPro" id="IPR033877">
    <property type="entry name" value="Frm2/Hbn1"/>
</dbReference>
<dbReference type="EMBL" id="JADGJQ010000009">
    <property type="protein sequence ID" value="KAJ3182310.1"/>
    <property type="molecule type" value="Genomic_DNA"/>
</dbReference>
<evidence type="ECO:0000259" key="7">
    <source>
        <dbReference type="Pfam" id="PF00881"/>
    </source>
</evidence>
<keyword evidence="9" id="KW-1185">Reference proteome</keyword>
<dbReference type="Gene3D" id="3.40.109.10">
    <property type="entry name" value="NADH Oxidase"/>
    <property type="match status" value="1"/>
</dbReference>
<comment type="subcellular location">
    <subcellularLocation>
        <location evidence="2">Cytoplasm</location>
    </subcellularLocation>
    <subcellularLocation>
        <location evidence="1">Nucleus</location>
    </subcellularLocation>
</comment>
<evidence type="ECO:0000313" key="8">
    <source>
        <dbReference type="EMBL" id="KAJ3182310.1"/>
    </source>
</evidence>
<protein>
    <recommendedName>
        <fullName evidence="7">Nitroreductase domain-containing protein</fullName>
    </recommendedName>
</protein>
<dbReference type="PANTHER" id="PTHR43035:SF1">
    <property type="entry name" value="FATTY ACID REPRESSION MUTANT PROTEIN 2-RELATED"/>
    <property type="match status" value="1"/>
</dbReference>
<dbReference type="GO" id="GO:0034599">
    <property type="term" value="P:cellular response to oxidative stress"/>
    <property type="evidence" value="ECO:0007669"/>
    <property type="project" value="InterPro"/>
</dbReference>
<accession>A0AAD5TQW9</accession>
<keyword evidence="4" id="KW-0963">Cytoplasm</keyword>
<evidence type="ECO:0000256" key="6">
    <source>
        <dbReference type="ARBA" id="ARBA00023242"/>
    </source>
</evidence>
<dbReference type="CDD" id="cd02140">
    <property type="entry name" value="Frm2-like"/>
    <property type="match status" value="1"/>
</dbReference>
<dbReference type="PANTHER" id="PTHR43035">
    <property type="entry name" value="FATTY ACID REPRESSION MUTANT PROTEIN 2-RELATED"/>
    <property type="match status" value="1"/>
</dbReference>
<dbReference type="GO" id="GO:0005634">
    <property type="term" value="C:nucleus"/>
    <property type="evidence" value="ECO:0007669"/>
    <property type="project" value="UniProtKB-SubCell"/>
</dbReference>
<keyword evidence="5" id="KW-0560">Oxidoreductase</keyword>
<organism evidence="8 9">
    <name type="scientific">Geranomyces variabilis</name>
    <dbReference type="NCBI Taxonomy" id="109894"/>
    <lineage>
        <taxon>Eukaryota</taxon>
        <taxon>Fungi</taxon>
        <taxon>Fungi incertae sedis</taxon>
        <taxon>Chytridiomycota</taxon>
        <taxon>Chytridiomycota incertae sedis</taxon>
        <taxon>Chytridiomycetes</taxon>
        <taxon>Spizellomycetales</taxon>
        <taxon>Powellomycetaceae</taxon>
        <taxon>Geranomyces</taxon>
    </lineage>
</organism>